<protein>
    <submittedName>
        <fullName evidence="2">Protein N-acetyltransferase, RimJ/RimL family</fullName>
    </submittedName>
</protein>
<dbReference type="AlphaFoldDB" id="A0A1I7GG67"/>
<dbReference type="RefSeq" id="WP_074949577.1">
    <property type="nucleotide sequence ID" value="NZ_FPBV01000002.1"/>
</dbReference>
<evidence type="ECO:0000259" key="1">
    <source>
        <dbReference type="Pfam" id="PF13302"/>
    </source>
</evidence>
<gene>
    <name evidence="2" type="ORF">SAMN05421543_102188</name>
</gene>
<dbReference type="EMBL" id="FPBV01000002">
    <property type="protein sequence ID" value="SFU47472.1"/>
    <property type="molecule type" value="Genomic_DNA"/>
</dbReference>
<evidence type="ECO:0000313" key="3">
    <source>
        <dbReference type="Proteomes" id="UP000183508"/>
    </source>
</evidence>
<keyword evidence="3" id="KW-1185">Reference proteome</keyword>
<dbReference type="STRING" id="392015.SAMN05421543_102188"/>
<dbReference type="GO" id="GO:0016747">
    <property type="term" value="F:acyltransferase activity, transferring groups other than amino-acyl groups"/>
    <property type="evidence" value="ECO:0007669"/>
    <property type="project" value="InterPro"/>
</dbReference>
<feature type="domain" description="N-acetyltransferase" evidence="1">
    <location>
        <begin position="27"/>
        <end position="143"/>
    </location>
</feature>
<sequence length="197" mass="22439">MHIRLARPAGPAKRALWRAAEGDPAWPLEDASWTAWRRFVSEGQAMALLDEGRLWLIRARQDVRWETAGFALVHRIPDDLRPGEPEAWEMGTYLLPAWRGTFANPAVKWLAARWVFRHTGAAALLFTVAAGHAQARRALDKLGWPLDTPPPDGGPYARYLRWRSWSERREMVLYVLRRERAHALPKPVIGAGQTLPK</sequence>
<organism evidence="2 3">
    <name type="scientific">Alicyclobacillus macrosporangiidus</name>
    <dbReference type="NCBI Taxonomy" id="392015"/>
    <lineage>
        <taxon>Bacteria</taxon>
        <taxon>Bacillati</taxon>
        <taxon>Bacillota</taxon>
        <taxon>Bacilli</taxon>
        <taxon>Bacillales</taxon>
        <taxon>Alicyclobacillaceae</taxon>
        <taxon>Alicyclobacillus</taxon>
    </lineage>
</organism>
<name>A0A1I7GG67_9BACL</name>
<dbReference type="InterPro" id="IPR016181">
    <property type="entry name" value="Acyl_CoA_acyltransferase"/>
</dbReference>
<dbReference type="SUPFAM" id="SSF55729">
    <property type="entry name" value="Acyl-CoA N-acyltransferases (Nat)"/>
    <property type="match status" value="1"/>
</dbReference>
<dbReference type="InterPro" id="IPR000182">
    <property type="entry name" value="GNAT_dom"/>
</dbReference>
<evidence type="ECO:0000313" key="2">
    <source>
        <dbReference type="EMBL" id="SFU47472.1"/>
    </source>
</evidence>
<dbReference type="Proteomes" id="UP000183508">
    <property type="component" value="Unassembled WGS sequence"/>
</dbReference>
<dbReference type="OrthoDB" id="2374786at2"/>
<proteinExistence type="predicted"/>
<accession>A0A1I7GG67</accession>
<keyword evidence="2" id="KW-0808">Transferase</keyword>
<dbReference type="Pfam" id="PF13302">
    <property type="entry name" value="Acetyltransf_3"/>
    <property type="match status" value="1"/>
</dbReference>
<reference evidence="3" key="1">
    <citation type="submission" date="2016-10" db="EMBL/GenBank/DDBJ databases">
        <authorList>
            <person name="Varghese N."/>
        </authorList>
    </citation>
    <scope>NUCLEOTIDE SEQUENCE [LARGE SCALE GENOMIC DNA]</scope>
    <source>
        <strain evidence="3">DSM 17980</strain>
    </source>
</reference>
<dbReference type="Gene3D" id="3.40.630.30">
    <property type="match status" value="1"/>
</dbReference>